<dbReference type="Pfam" id="PF00462">
    <property type="entry name" value="Glutaredoxin"/>
    <property type="match status" value="1"/>
</dbReference>
<reference evidence="2" key="1">
    <citation type="journal article" date="2020" name="Nature">
        <title>Giant virus diversity and host interactions through global metagenomics.</title>
        <authorList>
            <person name="Schulz F."/>
            <person name="Roux S."/>
            <person name="Paez-Espino D."/>
            <person name="Jungbluth S."/>
            <person name="Walsh D.A."/>
            <person name="Denef V.J."/>
            <person name="McMahon K.D."/>
            <person name="Konstantinidis K.T."/>
            <person name="Eloe-Fadrosh E.A."/>
            <person name="Kyrpides N.C."/>
            <person name="Woyke T."/>
        </authorList>
    </citation>
    <scope>NUCLEOTIDE SEQUENCE</scope>
    <source>
        <strain evidence="2">GVMAG-M-3300024302-11</strain>
    </source>
</reference>
<protein>
    <recommendedName>
        <fullName evidence="1">Glutaredoxin domain-containing protein</fullName>
    </recommendedName>
</protein>
<dbReference type="Gene3D" id="3.40.30.10">
    <property type="entry name" value="Glutaredoxin"/>
    <property type="match status" value="1"/>
</dbReference>
<feature type="domain" description="Glutaredoxin" evidence="1">
    <location>
        <begin position="6"/>
        <end position="57"/>
    </location>
</feature>
<dbReference type="InterPro" id="IPR002109">
    <property type="entry name" value="Glutaredoxin"/>
</dbReference>
<evidence type="ECO:0000259" key="1">
    <source>
        <dbReference type="Pfam" id="PF00462"/>
    </source>
</evidence>
<dbReference type="EMBL" id="MN740259">
    <property type="protein sequence ID" value="QHT96555.1"/>
    <property type="molecule type" value="Genomic_DNA"/>
</dbReference>
<accession>A0A6C0IVT7</accession>
<dbReference type="AlphaFoldDB" id="A0A6C0IVT7"/>
<sequence length="116" mass="13302">MYYLDIISLKNCPYSEAANSLVKDNSIKSKVTIITSDEKEKYKTKEINTFPQVYLKKENSSGSVLLGGYDNLKTYYDLVQQGKNKKETLDSIQIKIRNSNNEIANKSILRLIELMI</sequence>
<name>A0A6C0IVT7_9ZZZZ</name>
<proteinExistence type="predicted"/>
<evidence type="ECO:0000313" key="2">
    <source>
        <dbReference type="EMBL" id="QHT96555.1"/>
    </source>
</evidence>
<organism evidence="2">
    <name type="scientific">viral metagenome</name>
    <dbReference type="NCBI Taxonomy" id="1070528"/>
    <lineage>
        <taxon>unclassified sequences</taxon>
        <taxon>metagenomes</taxon>
        <taxon>organismal metagenomes</taxon>
    </lineage>
</organism>